<evidence type="ECO:0000313" key="2">
    <source>
        <dbReference type="Proteomes" id="UP000028582"/>
    </source>
</evidence>
<evidence type="ECO:0000313" key="1">
    <source>
        <dbReference type="EMBL" id="ETO60117.1"/>
    </source>
</evidence>
<comment type="caution">
    <text evidence="1">The sequence shown here is derived from an EMBL/GenBank/DDBJ whole genome shotgun (WGS) entry which is preliminary data.</text>
</comment>
<reference evidence="1 2" key="1">
    <citation type="submission" date="2013-11" db="EMBL/GenBank/DDBJ databases">
        <title>The Genome Sequence of Phytophthora parasitica P1976.</title>
        <authorList>
            <consortium name="The Broad Institute Genomics Platform"/>
            <person name="Russ C."/>
            <person name="Tyler B."/>
            <person name="Panabieres F."/>
            <person name="Shan W."/>
            <person name="Tripathy S."/>
            <person name="Grunwald N."/>
            <person name="Machado M."/>
            <person name="Johnson C.S."/>
            <person name="Walker B."/>
            <person name="Young S."/>
            <person name="Zeng Q."/>
            <person name="Gargeya S."/>
            <person name="Fitzgerald M."/>
            <person name="Haas B."/>
            <person name="Abouelleil A."/>
            <person name="Allen A.W."/>
            <person name="Alvarado L."/>
            <person name="Arachchi H.M."/>
            <person name="Berlin A.M."/>
            <person name="Chapman S.B."/>
            <person name="Gainer-Dewar J."/>
            <person name="Goldberg J."/>
            <person name="Griggs A."/>
            <person name="Gujja S."/>
            <person name="Hansen M."/>
            <person name="Howarth C."/>
            <person name="Imamovic A."/>
            <person name="Ireland A."/>
            <person name="Larimer J."/>
            <person name="McCowan C."/>
            <person name="Murphy C."/>
            <person name="Pearson M."/>
            <person name="Poon T.W."/>
            <person name="Priest M."/>
            <person name="Roberts A."/>
            <person name="Saif S."/>
            <person name="Shea T."/>
            <person name="Sisk P."/>
            <person name="Sykes S."/>
            <person name="Wortman J."/>
            <person name="Nusbaum C."/>
            <person name="Birren B."/>
        </authorList>
    </citation>
    <scope>NUCLEOTIDE SEQUENCE [LARGE SCALE GENOMIC DNA]</scope>
    <source>
        <strain evidence="1 2">P1976</strain>
    </source>
</reference>
<dbReference type="EMBL" id="ANJA01004002">
    <property type="protein sequence ID" value="ETO60117.1"/>
    <property type="molecule type" value="Genomic_DNA"/>
</dbReference>
<sequence length="89" mass="9698">MAKMKSTAATGSKQRAIKGVVEDVCRKQICGKGQVEEDQKLLKNSTMVENNLHAVSGPDTVHVSERAAEVVRAAHARAAKVLKTQHRTY</sequence>
<proteinExistence type="predicted"/>
<dbReference type="AlphaFoldDB" id="A0A080Z0F6"/>
<gene>
    <name evidence="1" type="ORF">F444_21656</name>
</gene>
<protein>
    <submittedName>
        <fullName evidence="1">Uncharacterized protein</fullName>
    </submittedName>
</protein>
<dbReference type="OrthoDB" id="144443at2759"/>
<organism evidence="1 2">
    <name type="scientific">Phytophthora nicotianae P1976</name>
    <dbReference type="NCBI Taxonomy" id="1317066"/>
    <lineage>
        <taxon>Eukaryota</taxon>
        <taxon>Sar</taxon>
        <taxon>Stramenopiles</taxon>
        <taxon>Oomycota</taxon>
        <taxon>Peronosporomycetes</taxon>
        <taxon>Peronosporales</taxon>
        <taxon>Peronosporaceae</taxon>
        <taxon>Phytophthora</taxon>
    </lineage>
</organism>
<dbReference type="Proteomes" id="UP000028582">
    <property type="component" value="Unassembled WGS sequence"/>
</dbReference>
<name>A0A080Z0F6_PHYNI</name>
<accession>A0A080Z0F6</accession>